<keyword evidence="2" id="KW-0201">Cytochrome c-type biogenesis</keyword>
<sequence length="406" mass="46074">MKLTNIIKLFIITLIISSCGEKQKPLEEGMYRINGTVNGLENGDIYLTNFPNPTDTIKVVKGKFTLEKELKEVVGKVNLTKDASIKYMDSKLMISFFIEPSIMTLDLNYEDFSKSKLMGSKTQDEQYQLDEIRSKIAANYKAEQDAFETVRKKYDDATKAGASEEELEAIKYEDNEARGKLAPMWEEQGKVTLQFIKDNPKSFVSVQSLMFQLGHIQYDEAKAILDQFNPAHLKIGIGARLAKDIEDMRKGIPGALAGNFNTVDINGSPLKLEDFKDKYLLIDFWASWCVPCRKGNPHLISLFEKYNQKGLEILGVSDDDRDHDKWRKAVEKDQIGIWHHVLRGLEYDPETRRQINKHKDISNGYNISSLPTKILVNPDGVIIGRYGGGGGTDDDMDRDLAKLFIE</sequence>
<proteinExistence type="predicted"/>
<dbReference type="InterPro" id="IPR013766">
    <property type="entry name" value="Thioredoxin_domain"/>
</dbReference>
<keyword evidence="7" id="KW-1185">Reference proteome</keyword>
<feature type="domain" description="Thioredoxin" evidence="5">
    <location>
        <begin position="251"/>
        <end position="405"/>
    </location>
</feature>
<dbReference type="InterPro" id="IPR000866">
    <property type="entry name" value="AhpC/TSA"/>
</dbReference>
<dbReference type="Pfam" id="PF14289">
    <property type="entry name" value="DUF4369"/>
    <property type="match status" value="1"/>
</dbReference>
<dbReference type="Pfam" id="PF00578">
    <property type="entry name" value="AhpC-TSA"/>
    <property type="match status" value="1"/>
</dbReference>
<protein>
    <submittedName>
        <fullName evidence="6">AhpC/TSA family protein</fullName>
    </submittedName>
</protein>
<organism evidence="6 7">
    <name type="scientific">Flavivirga spongiicola</name>
    <dbReference type="NCBI Taxonomy" id="421621"/>
    <lineage>
        <taxon>Bacteria</taxon>
        <taxon>Pseudomonadati</taxon>
        <taxon>Bacteroidota</taxon>
        <taxon>Flavobacteriia</taxon>
        <taxon>Flavobacteriales</taxon>
        <taxon>Flavobacteriaceae</taxon>
        <taxon>Flavivirga</taxon>
    </lineage>
</organism>
<dbReference type="PROSITE" id="PS51352">
    <property type="entry name" value="THIOREDOXIN_2"/>
    <property type="match status" value="1"/>
</dbReference>
<evidence type="ECO:0000313" key="7">
    <source>
        <dbReference type="Proteomes" id="UP001337305"/>
    </source>
</evidence>
<dbReference type="SUPFAM" id="SSF52833">
    <property type="entry name" value="Thioredoxin-like"/>
    <property type="match status" value="1"/>
</dbReference>
<keyword evidence="3" id="KW-1015">Disulfide bond</keyword>
<evidence type="ECO:0000256" key="1">
    <source>
        <dbReference type="ARBA" id="ARBA00004196"/>
    </source>
</evidence>
<dbReference type="InterPro" id="IPR017937">
    <property type="entry name" value="Thioredoxin_CS"/>
</dbReference>
<evidence type="ECO:0000256" key="2">
    <source>
        <dbReference type="ARBA" id="ARBA00022748"/>
    </source>
</evidence>
<dbReference type="PROSITE" id="PS51257">
    <property type="entry name" value="PROKAR_LIPOPROTEIN"/>
    <property type="match status" value="1"/>
</dbReference>
<dbReference type="PROSITE" id="PS00194">
    <property type="entry name" value="THIOREDOXIN_1"/>
    <property type="match status" value="1"/>
</dbReference>
<dbReference type="PANTHER" id="PTHR42852">
    <property type="entry name" value="THIOL:DISULFIDE INTERCHANGE PROTEIN DSBE"/>
    <property type="match status" value="1"/>
</dbReference>
<dbReference type="PANTHER" id="PTHR42852:SF6">
    <property type="entry name" value="THIOL:DISULFIDE INTERCHANGE PROTEIN DSBE"/>
    <property type="match status" value="1"/>
</dbReference>
<dbReference type="RefSeq" id="WP_303306947.1">
    <property type="nucleotide sequence ID" value="NZ_JAODOP010000004.1"/>
</dbReference>
<evidence type="ECO:0000313" key="6">
    <source>
        <dbReference type="EMBL" id="MEF3834630.1"/>
    </source>
</evidence>
<accession>A0ABU7XXU7</accession>
<dbReference type="Proteomes" id="UP001337305">
    <property type="component" value="Unassembled WGS sequence"/>
</dbReference>
<dbReference type="InterPro" id="IPR050553">
    <property type="entry name" value="Thioredoxin_ResA/DsbE_sf"/>
</dbReference>
<dbReference type="InterPro" id="IPR036249">
    <property type="entry name" value="Thioredoxin-like_sf"/>
</dbReference>
<dbReference type="EMBL" id="JAODOP010000004">
    <property type="protein sequence ID" value="MEF3834630.1"/>
    <property type="molecule type" value="Genomic_DNA"/>
</dbReference>
<dbReference type="CDD" id="cd02966">
    <property type="entry name" value="TlpA_like_family"/>
    <property type="match status" value="1"/>
</dbReference>
<dbReference type="InterPro" id="IPR025380">
    <property type="entry name" value="DUF4369"/>
</dbReference>
<comment type="subcellular location">
    <subcellularLocation>
        <location evidence="1">Cell envelope</location>
    </subcellularLocation>
</comment>
<reference evidence="6 7" key="1">
    <citation type="submission" date="2022-09" db="EMBL/GenBank/DDBJ databases">
        <title>Genome sequencing of Flavivirga sp. MEBiC05379.</title>
        <authorList>
            <person name="Oh H.-M."/>
            <person name="Kwon K.K."/>
            <person name="Park M.J."/>
            <person name="Yang S.-H."/>
        </authorList>
    </citation>
    <scope>NUCLEOTIDE SEQUENCE [LARGE SCALE GENOMIC DNA]</scope>
    <source>
        <strain evidence="6 7">MEBiC05379</strain>
    </source>
</reference>
<gene>
    <name evidence="6" type="ORF">N1F79_15945</name>
</gene>
<dbReference type="Gene3D" id="3.40.30.10">
    <property type="entry name" value="Glutaredoxin"/>
    <property type="match status" value="1"/>
</dbReference>
<comment type="caution">
    <text evidence="6">The sequence shown here is derived from an EMBL/GenBank/DDBJ whole genome shotgun (WGS) entry which is preliminary data.</text>
</comment>
<evidence type="ECO:0000256" key="4">
    <source>
        <dbReference type="ARBA" id="ARBA00023284"/>
    </source>
</evidence>
<evidence type="ECO:0000259" key="5">
    <source>
        <dbReference type="PROSITE" id="PS51352"/>
    </source>
</evidence>
<keyword evidence="4" id="KW-0676">Redox-active center</keyword>
<name>A0ABU7XXU7_9FLAO</name>
<evidence type="ECO:0000256" key="3">
    <source>
        <dbReference type="ARBA" id="ARBA00023157"/>
    </source>
</evidence>